<evidence type="ECO:0000256" key="2">
    <source>
        <dbReference type="SAM" id="Phobius"/>
    </source>
</evidence>
<feature type="region of interest" description="Disordered" evidence="1">
    <location>
        <begin position="126"/>
        <end position="146"/>
    </location>
</feature>
<reference evidence="4 5" key="1">
    <citation type="journal article" date="2018" name="Cell">
        <title>The Chara Genome: Secondary Complexity and Implications for Plant Terrestrialization.</title>
        <authorList>
            <person name="Nishiyama T."/>
            <person name="Sakayama H."/>
            <person name="Vries J.D."/>
            <person name="Buschmann H."/>
            <person name="Saint-Marcoux D."/>
            <person name="Ullrich K.K."/>
            <person name="Haas F.B."/>
            <person name="Vanderstraeten L."/>
            <person name="Becker D."/>
            <person name="Lang D."/>
            <person name="Vosolsobe S."/>
            <person name="Rombauts S."/>
            <person name="Wilhelmsson P.K.I."/>
            <person name="Janitza P."/>
            <person name="Kern R."/>
            <person name="Heyl A."/>
            <person name="Rumpler F."/>
            <person name="Villalobos L.I.A.C."/>
            <person name="Clay J.M."/>
            <person name="Skokan R."/>
            <person name="Toyoda A."/>
            <person name="Suzuki Y."/>
            <person name="Kagoshima H."/>
            <person name="Schijlen E."/>
            <person name="Tajeshwar N."/>
            <person name="Catarino B."/>
            <person name="Hetherington A.J."/>
            <person name="Saltykova A."/>
            <person name="Bonnot C."/>
            <person name="Breuninger H."/>
            <person name="Symeonidi A."/>
            <person name="Radhakrishnan G.V."/>
            <person name="Van Nieuwerburgh F."/>
            <person name="Deforce D."/>
            <person name="Chang C."/>
            <person name="Karol K.G."/>
            <person name="Hedrich R."/>
            <person name="Ulvskov P."/>
            <person name="Glockner G."/>
            <person name="Delwiche C.F."/>
            <person name="Petrasek J."/>
            <person name="Van de Peer Y."/>
            <person name="Friml J."/>
            <person name="Beilby M."/>
            <person name="Dolan L."/>
            <person name="Kohara Y."/>
            <person name="Sugano S."/>
            <person name="Fujiyama A."/>
            <person name="Delaux P.-M."/>
            <person name="Quint M."/>
            <person name="TheiBen G."/>
            <person name="Hagemann M."/>
            <person name="Harholt J."/>
            <person name="Dunand C."/>
            <person name="Zachgo S."/>
            <person name="Langdale J."/>
            <person name="Maumus F."/>
            <person name="Straeten D.V.D."/>
            <person name="Gould S.B."/>
            <person name="Rensing S.A."/>
        </authorList>
    </citation>
    <scope>NUCLEOTIDE SEQUENCE [LARGE SCALE GENOMIC DNA]</scope>
    <source>
        <strain evidence="4 5">S276</strain>
    </source>
</reference>
<dbReference type="AlphaFoldDB" id="A0A388LF44"/>
<keyword evidence="2" id="KW-0812">Transmembrane</keyword>
<sequence length="1258" mass="137879">MRSGTSTCAGRQTEPLQAARTATVEFQKEGGRVRRLLWWLSAYEGRAPLSWACRNTHLQWSRARAAAEVNFMADVRRRLPLLVLAVVVFLIFVFLYVCFSWRPSKQQRKRRASTRRAAGERLMAGMQARPAAAAGQGGVRSSAAEPRRRYVPSMYTHLESWDTPLPPSDEEPEKEELSTLPLASVSTQLWSQMVRAGGSAPDEGGEFTSLLHQGLRDDDDRGVDLRFELCSGGGREASCTFIIDGDRSARGVEHGGSLHTEQSTLRRAAPMTGAAGPLPVGRQHGSTAPSVDRLTPTWPAPSGVAAGPLRMGGARSLMPACTTPVESGVRDEGTCRAPVRPRPIVENITHGVSNMRAHSDGGEDDVGFGDDADEGMREDVEAGDDDDEVPIRPLGKTTGRGKGRGRGGVRGRSVGRGGRGGVSDDAGKSPTYWFAEDQMLLVRCKREQDMHLANLSHNYGRMKTKEWKWEDMSKRMANAGRPKDDDDCMKKWDNLFQNYKKIQRFQNASGRPDFFRLTNEERKEHNFKFRMDRALYNEIHASMVGNHTIFPPNVADTGSPDGVQLPRRGAGGGESVCSEAAGEGCPDERSSARESDSNVGSGAGGGKRKNARQQAFESISDVMERHGALMSSTIESSSKRQCRIFTRQCDILEQEVAVQKAHYEASDETQRMMCQALLEIAAAIRGRSAIRVLHRDHLWGSPASMSARLNACGKKRDVALDETQAQGKGRRHVPKAKRPRLDDASARVPHRGARGWSQPAEEDNDDDFMTEDDQCEATTSAGRESARQRTPDQSTSKRMSTPPPEAQQLRVRETWKEKGVVVDLGSEDDEPLERRRLRSATQATTTAVSTARAADDERPITGALPCTSSQPRQRNDGGDGASCQRGGGGGVVADARAAGGEAAGGAGVAVAGVVPPVPSAREEAAVPVTVREEGRGQNTNQRDGGEAVSSRARRGVMTNELIDRALLWVDDKCFWTTGEGRRLYNIVHETKEYFVAIASGLPPPQLPRSVVVPKSSTRVARIADQSQLQQVISRAVAVENIALRILHDIARAMWYGEEWRNVVGAPICAHTIDLNMDLPLWYADVNIEDRPEDDDMAAYQESTVISIAHSFCSAVQMGAHIDDDFISYERLCRVADCFRLLLAASMWIMRMAGDDPRSHYEAFYFADLVARPTLIASMHRSFDHRRSVVRAVNVVTERLGKAKVTLGVYHDYIPDWAPCGIGFAHDATIKGPEDAKRLDWLGSGPADDDIKGEGKDDA</sequence>
<feature type="region of interest" description="Disordered" evidence="1">
    <location>
        <begin position="721"/>
        <end position="888"/>
    </location>
</feature>
<evidence type="ECO:0000256" key="1">
    <source>
        <dbReference type="SAM" id="MobiDB-lite"/>
    </source>
</evidence>
<dbReference type="Gene3D" id="1.10.10.60">
    <property type="entry name" value="Homeodomain-like"/>
    <property type="match status" value="1"/>
</dbReference>
<feature type="region of interest" description="Disordered" evidence="1">
    <location>
        <begin position="274"/>
        <end position="298"/>
    </location>
</feature>
<evidence type="ECO:0000313" key="5">
    <source>
        <dbReference type="Proteomes" id="UP000265515"/>
    </source>
</evidence>
<feature type="compositionally biased region" description="Low complexity" evidence="1">
    <location>
        <begin position="840"/>
        <end position="852"/>
    </location>
</feature>
<dbReference type="PANTHER" id="PTHR33492">
    <property type="entry name" value="OSJNBA0043A12.37 PROTEIN-RELATED"/>
    <property type="match status" value="1"/>
</dbReference>
<organism evidence="4 5">
    <name type="scientific">Chara braunii</name>
    <name type="common">Braun's stonewort</name>
    <dbReference type="NCBI Taxonomy" id="69332"/>
    <lineage>
        <taxon>Eukaryota</taxon>
        <taxon>Viridiplantae</taxon>
        <taxon>Streptophyta</taxon>
        <taxon>Charophyceae</taxon>
        <taxon>Charales</taxon>
        <taxon>Characeae</taxon>
        <taxon>Chara</taxon>
    </lineage>
</organism>
<proteinExistence type="predicted"/>
<keyword evidence="2" id="KW-0472">Membrane</keyword>
<feature type="region of interest" description="Disordered" evidence="1">
    <location>
        <begin position="354"/>
        <end position="428"/>
    </location>
</feature>
<dbReference type="OrthoDB" id="8933168at2759"/>
<feature type="domain" description="Myb-like" evidence="3">
    <location>
        <begin position="446"/>
        <end position="496"/>
    </location>
</feature>
<dbReference type="InterPro" id="IPR001005">
    <property type="entry name" value="SANT/Myb"/>
</dbReference>
<dbReference type="PANTHER" id="PTHR33492:SF11">
    <property type="entry name" value="OS04G0670900 PROTEIN"/>
    <property type="match status" value="1"/>
</dbReference>
<protein>
    <recommendedName>
        <fullName evidence="3">Myb-like domain-containing protein</fullName>
    </recommendedName>
</protein>
<dbReference type="PROSITE" id="PS50090">
    <property type="entry name" value="MYB_LIKE"/>
    <property type="match status" value="1"/>
</dbReference>
<dbReference type="InterPro" id="IPR044822">
    <property type="entry name" value="Myb_DNA-bind_4"/>
</dbReference>
<evidence type="ECO:0000259" key="3">
    <source>
        <dbReference type="PROSITE" id="PS50090"/>
    </source>
</evidence>
<feature type="compositionally biased region" description="Basic and acidic residues" evidence="1">
    <location>
        <begin position="1248"/>
        <end position="1258"/>
    </location>
</feature>
<feature type="transmembrane region" description="Helical" evidence="2">
    <location>
        <begin position="81"/>
        <end position="102"/>
    </location>
</feature>
<evidence type="ECO:0000313" key="4">
    <source>
        <dbReference type="EMBL" id="GBG80925.1"/>
    </source>
</evidence>
<dbReference type="Gramene" id="GBG80925">
    <property type="protein sequence ID" value="GBG80925"/>
    <property type="gene ID" value="CBR_g31481"/>
</dbReference>
<feature type="compositionally biased region" description="Basic residues" evidence="1">
    <location>
        <begin position="399"/>
        <end position="409"/>
    </location>
</feature>
<feature type="compositionally biased region" description="Gly residues" evidence="1">
    <location>
        <begin position="410"/>
        <end position="421"/>
    </location>
</feature>
<comment type="caution">
    <text evidence="4">The sequence shown here is derived from an EMBL/GenBank/DDBJ whole genome shotgun (WGS) entry which is preliminary data.</text>
</comment>
<feature type="compositionally biased region" description="Basic residues" evidence="1">
    <location>
        <begin position="728"/>
        <end position="738"/>
    </location>
</feature>
<feature type="compositionally biased region" description="Basic and acidic residues" evidence="1">
    <location>
        <begin position="586"/>
        <end position="596"/>
    </location>
</feature>
<feature type="compositionally biased region" description="Acidic residues" evidence="1">
    <location>
        <begin position="362"/>
        <end position="373"/>
    </location>
</feature>
<feature type="region of interest" description="Disordered" evidence="1">
    <location>
        <begin position="1239"/>
        <end position="1258"/>
    </location>
</feature>
<feature type="compositionally biased region" description="Acidic residues" evidence="1">
    <location>
        <begin position="760"/>
        <end position="775"/>
    </location>
</feature>
<dbReference type="Pfam" id="PF13837">
    <property type="entry name" value="Myb_DNA-bind_4"/>
    <property type="match status" value="1"/>
</dbReference>
<feature type="compositionally biased region" description="Basic and acidic residues" evidence="1">
    <location>
        <begin position="810"/>
        <end position="820"/>
    </location>
</feature>
<dbReference type="EMBL" id="BFEA01000360">
    <property type="protein sequence ID" value="GBG80925.1"/>
    <property type="molecule type" value="Genomic_DNA"/>
</dbReference>
<dbReference type="Proteomes" id="UP000265515">
    <property type="component" value="Unassembled WGS sequence"/>
</dbReference>
<gene>
    <name evidence="4" type="ORF">CBR_g31481</name>
</gene>
<feature type="region of interest" description="Disordered" evidence="1">
    <location>
        <begin position="552"/>
        <end position="614"/>
    </location>
</feature>
<keyword evidence="5" id="KW-1185">Reference proteome</keyword>
<accession>A0A388LF44</accession>
<name>A0A388LF44_CHABU</name>
<keyword evidence="2" id="KW-1133">Transmembrane helix</keyword>